<evidence type="ECO:0000313" key="1">
    <source>
        <dbReference type="EMBL" id="UVI52112.1"/>
    </source>
</evidence>
<proteinExistence type="predicted"/>
<keyword evidence="2" id="KW-1185">Reference proteome</keyword>
<sequence>MDGRPFLRITGRFEILSELAILTSDILGRSSTTTSFVSQLP</sequence>
<protein>
    <submittedName>
        <fullName evidence="1">Uncharacterized protein</fullName>
    </submittedName>
</protein>
<gene>
    <name evidence="1" type="ORF">MJO58_28680</name>
</gene>
<dbReference type="Proteomes" id="UP001055171">
    <property type="component" value="Chromosome"/>
</dbReference>
<reference evidence="1" key="1">
    <citation type="submission" date="2022-08" db="EMBL/GenBank/DDBJ databases">
        <title>Complete genome sequence of 14 non-tuberculosis mycobacteria type-strains.</title>
        <authorList>
            <person name="Igarashi Y."/>
            <person name="Osugi A."/>
            <person name="Mitarai S."/>
        </authorList>
    </citation>
    <scope>NUCLEOTIDE SEQUENCE</scope>
    <source>
        <strain evidence="1">ATCC 51985</strain>
    </source>
</reference>
<name>A0ABY5T266_MYCLN</name>
<organism evidence="1 2">
    <name type="scientific">Mycobacterium lentiflavum</name>
    <dbReference type="NCBI Taxonomy" id="141349"/>
    <lineage>
        <taxon>Bacteria</taxon>
        <taxon>Bacillati</taxon>
        <taxon>Actinomycetota</taxon>
        <taxon>Actinomycetes</taxon>
        <taxon>Mycobacteriales</taxon>
        <taxon>Mycobacteriaceae</taxon>
        <taxon>Mycobacterium</taxon>
        <taxon>Mycobacterium simiae complex</taxon>
    </lineage>
</organism>
<accession>A0ABY5T266</accession>
<dbReference type="EMBL" id="CP092423">
    <property type="protein sequence ID" value="UVI52112.1"/>
    <property type="molecule type" value="Genomic_DNA"/>
</dbReference>
<evidence type="ECO:0000313" key="2">
    <source>
        <dbReference type="Proteomes" id="UP001055171"/>
    </source>
</evidence>
<dbReference type="RefSeq" id="WP_259608707.1">
    <property type="nucleotide sequence ID" value="NZ_CP092423.2"/>
</dbReference>